<dbReference type="CDD" id="cd00063">
    <property type="entry name" value="FN3"/>
    <property type="match status" value="1"/>
</dbReference>
<dbReference type="Gene3D" id="2.60.40.10">
    <property type="entry name" value="Immunoglobulins"/>
    <property type="match status" value="1"/>
</dbReference>
<dbReference type="InterPro" id="IPR013783">
    <property type="entry name" value="Ig-like_fold"/>
</dbReference>
<dbReference type="InterPro" id="IPR036116">
    <property type="entry name" value="FN3_sf"/>
</dbReference>
<organism evidence="4 5">
    <name type="scientific">Chryseobacterium rhizosphaerae</name>
    <dbReference type="NCBI Taxonomy" id="395937"/>
    <lineage>
        <taxon>Bacteria</taxon>
        <taxon>Pseudomonadati</taxon>
        <taxon>Bacteroidota</taxon>
        <taxon>Flavobacteriia</taxon>
        <taxon>Flavobacteriales</taxon>
        <taxon>Weeksellaceae</taxon>
        <taxon>Chryseobacterium group</taxon>
        <taxon>Chryseobacterium</taxon>
    </lineage>
</organism>
<dbReference type="Pfam" id="PF23759">
    <property type="entry name" value="GBD_T9SS_assoc"/>
    <property type="match status" value="1"/>
</dbReference>
<dbReference type="PROSITE" id="PS50853">
    <property type="entry name" value="FN3"/>
    <property type="match status" value="1"/>
</dbReference>
<dbReference type="Pfam" id="PF18962">
    <property type="entry name" value="Por_Secre_tail"/>
    <property type="match status" value="1"/>
</dbReference>
<evidence type="ECO:0000313" key="5">
    <source>
        <dbReference type="Proteomes" id="UP001184861"/>
    </source>
</evidence>
<reference evidence="4" key="1">
    <citation type="submission" date="2023-07" db="EMBL/GenBank/DDBJ databases">
        <title>Sorghum-associated microbial communities from plants grown in Nebraska, USA.</title>
        <authorList>
            <person name="Schachtman D."/>
        </authorList>
    </citation>
    <scope>NUCLEOTIDE SEQUENCE</scope>
    <source>
        <strain evidence="4">DS2360</strain>
    </source>
</reference>
<dbReference type="AlphaFoldDB" id="A0AAE4C142"/>
<evidence type="ECO:0000313" key="4">
    <source>
        <dbReference type="EMBL" id="MDR6526081.1"/>
    </source>
</evidence>
<gene>
    <name evidence="4" type="ORF">J2787_001451</name>
</gene>
<comment type="caution">
    <text evidence="4">The sequence shown here is derived from an EMBL/GenBank/DDBJ whole genome shotgun (WGS) entry which is preliminary data.</text>
</comment>
<feature type="signal peptide" evidence="2">
    <location>
        <begin position="1"/>
        <end position="18"/>
    </location>
</feature>
<dbReference type="RefSeq" id="WP_309945565.1">
    <property type="nucleotide sequence ID" value="NZ_JAVDQY010000001.1"/>
</dbReference>
<keyword evidence="1 2" id="KW-0732">Signal</keyword>
<sequence>MKKILLLCLFTISMVLNAQINLGEGSTETGNAPINPYYGYSYIQQIFTKQEINANAAGNITGVKFYLDASASIDNSSDWVVYLGHTAKTNFTSDDDWIPVAQLTQVYAGTVTNANGVIEITFATPFPYNNTQNLVIAAEENSQDYDDDDIFSVFKYGSVTDRTLSYSSDSTNPDPASPPTGDLLEYRSVVSLMGLTINPIPACPMVGYPGNNSTFIPVSPDITWNAPQGATGYKISIGTTPGGTDIVNQQSVTTNNFTPTSPLAIDTDYYLKVTAVGAGGESVGCSVIKFRTAPAAPANDDCTDAVVLTVNPDMNCGSVASGYTLGASDSGLLTDPCYGDADDDVWFKFTATGTSHVVTLSNVASIGSDFNDEAYYQVFSGDCANLVSTVCGYGGMEILTGLTAGNTYYIRVYSYGGAGEAQSFNLCVGTIPPPPANDECSGALTAAAFPYTYTQSDAAGATNNGAYLEMCTNGMNDGTWFTFTGDGSTFDITVTTPADSYFDSQIGVFSGACGSLACVDTIDGNGSGETETISIPTVAGTVYYVNVGNYSTWSDDLEGTFTISINKENLATSETSKAKNTVQAYPNPFTEVLNISKIDQVKSISVSDISGRLMKSIDQPASVLQLGDLKSGIYLVTLNMKDGSKQTIKAIKK</sequence>
<proteinExistence type="predicted"/>
<dbReference type="Gene3D" id="2.60.120.380">
    <property type="match status" value="1"/>
</dbReference>
<evidence type="ECO:0000256" key="1">
    <source>
        <dbReference type="ARBA" id="ARBA00022729"/>
    </source>
</evidence>
<dbReference type="InterPro" id="IPR026444">
    <property type="entry name" value="Secre_tail"/>
</dbReference>
<evidence type="ECO:0000259" key="3">
    <source>
        <dbReference type="PROSITE" id="PS50853"/>
    </source>
</evidence>
<evidence type="ECO:0000256" key="2">
    <source>
        <dbReference type="SAM" id="SignalP"/>
    </source>
</evidence>
<dbReference type="SMART" id="SM00060">
    <property type="entry name" value="FN3"/>
    <property type="match status" value="2"/>
</dbReference>
<feature type="domain" description="Fibronectin type-III" evidence="3">
    <location>
        <begin position="205"/>
        <end position="295"/>
    </location>
</feature>
<dbReference type="SUPFAM" id="SSF49265">
    <property type="entry name" value="Fibronectin type III"/>
    <property type="match status" value="1"/>
</dbReference>
<protein>
    <recommendedName>
        <fullName evidence="3">Fibronectin type-III domain-containing protein</fullName>
    </recommendedName>
</protein>
<dbReference type="InterPro" id="IPR003961">
    <property type="entry name" value="FN3_dom"/>
</dbReference>
<dbReference type="NCBIfam" id="TIGR04183">
    <property type="entry name" value="Por_Secre_tail"/>
    <property type="match status" value="1"/>
</dbReference>
<dbReference type="EMBL" id="JAVDQY010000001">
    <property type="protein sequence ID" value="MDR6526081.1"/>
    <property type="molecule type" value="Genomic_DNA"/>
</dbReference>
<name>A0AAE4C142_9FLAO</name>
<dbReference type="InterPro" id="IPR056600">
    <property type="entry name" value="GBD_T9SS_assoc"/>
</dbReference>
<dbReference type="Proteomes" id="UP001184861">
    <property type="component" value="Unassembled WGS sequence"/>
</dbReference>
<feature type="chain" id="PRO_5041919898" description="Fibronectin type-III domain-containing protein" evidence="2">
    <location>
        <begin position="19"/>
        <end position="653"/>
    </location>
</feature>
<accession>A0AAE4C142</accession>